<keyword evidence="1" id="KW-1133">Transmembrane helix</keyword>
<proteinExistence type="predicted"/>
<dbReference type="Proteomes" id="UP000199623">
    <property type="component" value="Unassembled WGS sequence"/>
</dbReference>
<keyword evidence="1" id="KW-0812">Transmembrane</keyword>
<sequence length="151" mass="16945">MTVASFIISVVAVLVAMGALWYARGQKLAAERSAQEAKRSADAAADLAKIERDRRRDEVDEAKRLRVRFNLVHHNKSAYLLRNDGTDTVYGVHVDAQNILIRGDSDISEFPSGDSHKYVLGRTMDSGDHIIVTWHHEPDRSDSPRSTKLYV</sequence>
<feature type="transmembrane region" description="Helical" evidence="1">
    <location>
        <begin position="6"/>
        <end position="23"/>
    </location>
</feature>
<reference evidence="3" key="1">
    <citation type="submission" date="2016-10" db="EMBL/GenBank/DDBJ databases">
        <authorList>
            <person name="Varghese N."/>
            <person name="Submissions S."/>
        </authorList>
    </citation>
    <scope>NUCLEOTIDE SEQUENCE [LARGE SCALE GENOMIC DNA]</scope>
    <source>
        <strain evidence="3">CGMCC 4.3506</strain>
    </source>
</reference>
<accession>A0A1G8DTS3</accession>
<dbReference type="OrthoDB" id="3697521at2"/>
<protein>
    <submittedName>
        <fullName evidence="2">Uncharacterized protein</fullName>
    </submittedName>
</protein>
<organism evidence="2 3">
    <name type="scientific">Lentzea fradiae</name>
    <dbReference type="NCBI Taxonomy" id="200378"/>
    <lineage>
        <taxon>Bacteria</taxon>
        <taxon>Bacillati</taxon>
        <taxon>Actinomycetota</taxon>
        <taxon>Actinomycetes</taxon>
        <taxon>Pseudonocardiales</taxon>
        <taxon>Pseudonocardiaceae</taxon>
        <taxon>Lentzea</taxon>
    </lineage>
</organism>
<evidence type="ECO:0000256" key="1">
    <source>
        <dbReference type="SAM" id="Phobius"/>
    </source>
</evidence>
<keyword evidence="3" id="KW-1185">Reference proteome</keyword>
<evidence type="ECO:0000313" key="2">
    <source>
        <dbReference type="EMBL" id="SDH61072.1"/>
    </source>
</evidence>
<gene>
    <name evidence="2" type="ORF">SAMN05216553_13515</name>
</gene>
<dbReference type="EMBL" id="FNCC01000035">
    <property type="protein sequence ID" value="SDH61072.1"/>
    <property type="molecule type" value="Genomic_DNA"/>
</dbReference>
<dbReference type="AlphaFoldDB" id="A0A1G8DTS3"/>
<evidence type="ECO:0000313" key="3">
    <source>
        <dbReference type="Proteomes" id="UP000199623"/>
    </source>
</evidence>
<keyword evidence="1" id="KW-0472">Membrane</keyword>
<dbReference type="RefSeq" id="WP_090060511.1">
    <property type="nucleotide sequence ID" value="NZ_FNCC01000035.1"/>
</dbReference>
<name>A0A1G8DTS3_9PSEU</name>